<keyword evidence="2" id="KW-0805">Transcription regulation</keyword>
<dbReference type="Pfam" id="PF00126">
    <property type="entry name" value="HTH_1"/>
    <property type="match status" value="1"/>
</dbReference>
<evidence type="ECO:0000256" key="1">
    <source>
        <dbReference type="ARBA" id="ARBA00009437"/>
    </source>
</evidence>
<dbReference type="PROSITE" id="PS50931">
    <property type="entry name" value="HTH_LYSR"/>
    <property type="match status" value="1"/>
</dbReference>
<evidence type="ECO:0000256" key="2">
    <source>
        <dbReference type="ARBA" id="ARBA00023015"/>
    </source>
</evidence>
<dbReference type="InterPro" id="IPR050950">
    <property type="entry name" value="HTH-type_LysR_regulators"/>
</dbReference>
<evidence type="ECO:0000256" key="3">
    <source>
        <dbReference type="ARBA" id="ARBA00023125"/>
    </source>
</evidence>
<dbReference type="AlphaFoldDB" id="A0A097SR08"/>
<keyword evidence="6" id="KW-0614">Plasmid</keyword>
<dbReference type="FunFam" id="1.10.10.10:FF:000001">
    <property type="entry name" value="LysR family transcriptional regulator"/>
    <property type="match status" value="1"/>
</dbReference>
<feature type="domain" description="HTH lysR-type" evidence="5">
    <location>
        <begin position="5"/>
        <end position="62"/>
    </location>
</feature>
<dbReference type="InterPro" id="IPR000847">
    <property type="entry name" value="LysR_HTH_N"/>
</dbReference>
<gene>
    <name evidence="6" type="ORF">LRS1606.506</name>
</gene>
<organism evidence="6">
    <name type="scientific">Rhodococcus sp. NS1</name>
    <dbReference type="NCBI Taxonomy" id="402236"/>
    <lineage>
        <taxon>Bacteria</taxon>
        <taxon>Bacillati</taxon>
        <taxon>Actinomycetota</taxon>
        <taxon>Actinomycetes</taxon>
        <taxon>Mycobacteriales</taxon>
        <taxon>Nocardiaceae</taxon>
        <taxon>Rhodococcus</taxon>
    </lineage>
</organism>
<protein>
    <recommendedName>
        <fullName evidence="5">HTH lysR-type domain-containing protein</fullName>
    </recommendedName>
</protein>
<evidence type="ECO:0000256" key="4">
    <source>
        <dbReference type="ARBA" id="ARBA00023163"/>
    </source>
</evidence>
<dbReference type="InterPro" id="IPR005119">
    <property type="entry name" value="LysR_subst-bd"/>
</dbReference>
<proteinExistence type="inferred from homology"/>
<dbReference type="InterPro" id="IPR036390">
    <property type="entry name" value="WH_DNA-bd_sf"/>
</dbReference>
<dbReference type="GO" id="GO:0003677">
    <property type="term" value="F:DNA binding"/>
    <property type="evidence" value="ECO:0007669"/>
    <property type="project" value="UniProtKB-KW"/>
</dbReference>
<dbReference type="InterPro" id="IPR036388">
    <property type="entry name" value="WH-like_DNA-bd_sf"/>
</dbReference>
<dbReference type="Gene3D" id="1.10.10.10">
    <property type="entry name" value="Winged helix-like DNA-binding domain superfamily/Winged helix DNA-binding domain"/>
    <property type="match status" value="1"/>
</dbReference>
<dbReference type="EMBL" id="KJ605395">
    <property type="protein sequence ID" value="AIU93940.1"/>
    <property type="molecule type" value="Genomic_DNA"/>
</dbReference>
<geneLocation type="plasmid" evidence="6">
    <name>pNSL1</name>
</geneLocation>
<evidence type="ECO:0000259" key="5">
    <source>
        <dbReference type="PROSITE" id="PS50931"/>
    </source>
</evidence>
<dbReference type="GO" id="GO:0003700">
    <property type="term" value="F:DNA-binding transcription factor activity"/>
    <property type="evidence" value="ECO:0007669"/>
    <property type="project" value="InterPro"/>
</dbReference>
<sequence length="298" mass="32197">MISDVDLRRVEMFLAVVDAGTFAAAADDLGYVQSTISAGIGALERELGVPLFDRRTRTAMLTPAGSALVPEARELLARVALTRQIVRDADRSLAGELRIGVISSTRPVGLPRVLAGFHTRHRQVRLRVLADAVGTPGLIERLRRSELDLVIASGQLTADQAEGMTVEQLHTGRLVCIVADTDTSVQPGELADLADRAWIEAPEGQANRTIIDEVFRRAGLRRTIIAEIADSDEVPGYVAAGLAVAFVPDFIAAGAEGIRVVDIEGVDPQWSIAAIRLDRRNPPPVQAFWDHLVHASRE</sequence>
<keyword evidence="4" id="KW-0804">Transcription</keyword>
<dbReference type="PANTHER" id="PTHR30419">
    <property type="entry name" value="HTH-TYPE TRANSCRIPTIONAL REGULATOR YBHD"/>
    <property type="match status" value="1"/>
</dbReference>
<evidence type="ECO:0000313" key="6">
    <source>
        <dbReference type="EMBL" id="AIU93940.1"/>
    </source>
</evidence>
<dbReference type="PRINTS" id="PR00039">
    <property type="entry name" value="HTHLYSR"/>
</dbReference>
<name>A0A097SR08_9NOCA</name>
<dbReference type="SUPFAM" id="SSF53850">
    <property type="entry name" value="Periplasmic binding protein-like II"/>
    <property type="match status" value="1"/>
</dbReference>
<dbReference type="SUPFAM" id="SSF46785">
    <property type="entry name" value="Winged helix' DNA-binding domain"/>
    <property type="match status" value="1"/>
</dbReference>
<dbReference type="Gene3D" id="3.40.190.290">
    <property type="match status" value="1"/>
</dbReference>
<reference evidence="6" key="1">
    <citation type="submission" date="2014-03" db="EMBL/GenBank/DDBJ databases">
        <authorList>
            <person name="Zhang G."/>
            <person name="Zhu L."/>
            <person name="Fang P."/>
        </authorList>
    </citation>
    <scope>NUCLEOTIDE SEQUENCE</scope>
    <source>
        <strain evidence="6">NS1</strain>
        <plasmid evidence="6">pNSL1</plasmid>
    </source>
</reference>
<accession>A0A097SR08</accession>
<dbReference type="GO" id="GO:0005829">
    <property type="term" value="C:cytosol"/>
    <property type="evidence" value="ECO:0007669"/>
    <property type="project" value="TreeGrafter"/>
</dbReference>
<comment type="similarity">
    <text evidence="1">Belongs to the LysR transcriptional regulatory family.</text>
</comment>
<keyword evidence="3" id="KW-0238">DNA-binding</keyword>
<dbReference type="Pfam" id="PF03466">
    <property type="entry name" value="LysR_substrate"/>
    <property type="match status" value="1"/>
</dbReference>